<dbReference type="Proteomes" id="UP000315017">
    <property type="component" value="Chromosome"/>
</dbReference>
<dbReference type="PANTHER" id="PTHR42994:SF2">
    <property type="entry name" value="PEPTIDASE"/>
    <property type="match status" value="1"/>
</dbReference>
<protein>
    <submittedName>
        <fullName evidence="5">Peptidase T</fullName>
        <ecNumber evidence="5">3.4.11.4</ecNumber>
    </submittedName>
</protein>
<sequence>MRSKKLCMSTGIRISFRNPNSEFPTRKSAMAKKITATASLALPSPDLSRAERLILDLLAIPGKSGEEGKVAEFIRKQLLAAGADEKAIVFDNSNRSTLIKGEIGNLIFKLPGTKKAPRRMLSAHMDTVPICVGCQPMVEGNYVKSANPVTGLGGDDRAGVATVLTAALEILRNKLPHPPLTFCWFIQEEIGLQGSRCLQVPLLGKPAMAFNWDGGAADKLNIGATGGYRMDIKIDGQASHAGVAPERGISAIAIASIAIAELQRNGWHGLVVKGKNRGTSNVGFIHGGEATNVVTDLVTLKAEARSHDPKFRAKLIKEIEQAFQRAAKEVTSSEGKRGKVTIEGRLDYESFKLATDSPCVQLAGEAVRAIGREPIHAISNGGVDANWTNLHGIPTVTLGCGQMNVHMTSEMLDLSMYRAACQIALHLATA</sequence>
<organism evidence="5 6">
    <name type="scientific">Anatilimnocola aggregata</name>
    <dbReference type="NCBI Taxonomy" id="2528021"/>
    <lineage>
        <taxon>Bacteria</taxon>
        <taxon>Pseudomonadati</taxon>
        <taxon>Planctomycetota</taxon>
        <taxon>Planctomycetia</taxon>
        <taxon>Pirellulales</taxon>
        <taxon>Pirellulaceae</taxon>
        <taxon>Anatilimnocola</taxon>
    </lineage>
</organism>
<dbReference type="Pfam" id="PF01546">
    <property type="entry name" value="Peptidase_M20"/>
    <property type="match status" value="1"/>
</dbReference>
<accession>A0A517YBT3</accession>
<dbReference type="InterPro" id="IPR036264">
    <property type="entry name" value="Bact_exopeptidase_dim_dom"/>
</dbReference>
<dbReference type="AlphaFoldDB" id="A0A517YBT3"/>
<dbReference type="Gene3D" id="3.40.630.10">
    <property type="entry name" value="Zn peptidases"/>
    <property type="match status" value="1"/>
</dbReference>
<keyword evidence="5" id="KW-0031">Aminopeptidase</keyword>
<dbReference type="InterPro" id="IPR011650">
    <property type="entry name" value="Peptidase_M20_dimer"/>
</dbReference>
<evidence type="ECO:0000256" key="2">
    <source>
        <dbReference type="ARBA" id="ARBA00022801"/>
    </source>
</evidence>
<dbReference type="SUPFAM" id="SSF53187">
    <property type="entry name" value="Zn-dependent exopeptidases"/>
    <property type="match status" value="1"/>
</dbReference>
<keyword evidence="3" id="KW-0862">Zinc</keyword>
<proteinExistence type="predicted"/>
<evidence type="ECO:0000259" key="4">
    <source>
        <dbReference type="Pfam" id="PF07687"/>
    </source>
</evidence>
<keyword evidence="5" id="KW-0645">Protease</keyword>
<keyword evidence="2 5" id="KW-0378">Hydrolase</keyword>
<dbReference type="RefSeq" id="WP_238397752.1">
    <property type="nucleotide sequence ID" value="NZ_CP036274.1"/>
</dbReference>
<dbReference type="EMBL" id="CP036274">
    <property type="protein sequence ID" value="QDU27708.1"/>
    <property type="molecule type" value="Genomic_DNA"/>
</dbReference>
<evidence type="ECO:0000256" key="3">
    <source>
        <dbReference type="ARBA" id="ARBA00022833"/>
    </source>
</evidence>
<reference evidence="5 6" key="1">
    <citation type="submission" date="2019-02" db="EMBL/GenBank/DDBJ databases">
        <title>Deep-cultivation of Planctomycetes and their phenomic and genomic characterization uncovers novel biology.</title>
        <authorList>
            <person name="Wiegand S."/>
            <person name="Jogler M."/>
            <person name="Boedeker C."/>
            <person name="Pinto D."/>
            <person name="Vollmers J."/>
            <person name="Rivas-Marin E."/>
            <person name="Kohn T."/>
            <person name="Peeters S.H."/>
            <person name="Heuer A."/>
            <person name="Rast P."/>
            <person name="Oberbeckmann S."/>
            <person name="Bunk B."/>
            <person name="Jeske O."/>
            <person name="Meyerdierks A."/>
            <person name="Storesund J.E."/>
            <person name="Kallscheuer N."/>
            <person name="Luecker S."/>
            <person name="Lage O.M."/>
            <person name="Pohl T."/>
            <person name="Merkel B.J."/>
            <person name="Hornburger P."/>
            <person name="Mueller R.-W."/>
            <person name="Bruemmer F."/>
            <person name="Labrenz M."/>
            <person name="Spormann A.M."/>
            <person name="Op den Camp H."/>
            <person name="Overmann J."/>
            <person name="Amann R."/>
            <person name="Jetten M.S.M."/>
            <person name="Mascher T."/>
            <person name="Medema M.H."/>
            <person name="Devos D.P."/>
            <person name="Kaster A.-K."/>
            <person name="Ovreas L."/>
            <person name="Rohde M."/>
            <person name="Galperin M.Y."/>
            <person name="Jogler C."/>
        </authorList>
    </citation>
    <scope>NUCLEOTIDE SEQUENCE [LARGE SCALE GENOMIC DNA]</scope>
    <source>
        <strain evidence="5 6">ETA_A8</strain>
    </source>
</reference>
<gene>
    <name evidence="5" type="primary">pepT_2</name>
    <name evidence="5" type="ORF">ETAA8_27970</name>
</gene>
<evidence type="ECO:0000256" key="1">
    <source>
        <dbReference type="ARBA" id="ARBA00001947"/>
    </source>
</evidence>
<dbReference type="GO" id="GO:0045148">
    <property type="term" value="F:tripeptide aminopeptidase activity"/>
    <property type="evidence" value="ECO:0007669"/>
    <property type="project" value="UniProtKB-EC"/>
</dbReference>
<dbReference type="EC" id="3.4.11.4" evidence="5"/>
<evidence type="ECO:0000313" key="6">
    <source>
        <dbReference type="Proteomes" id="UP000315017"/>
    </source>
</evidence>
<dbReference type="InterPro" id="IPR002933">
    <property type="entry name" value="Peptidase_M20"/>
</dbReference>
<feature type="domain" description="Peptidase M20 dimerisation" evidence="4">
    <location>
        <begin position="226"/>
        <end position="329"/>
    </location>
</feature>
<keyword evidence="6" id="KW-1185">Reference proteome</keyword>
<dbReference type="SUPFAM" id="SSF55031">
    <property type="entry name" value="Bacterial exopeptidase dimerisation domain"/>
    <property type="match status" value="1"/>
</dbReference>
<evidence type="ECO:0000313" key="5">
    <source>
        <dbReference type="EMBL" id="QDU27708.1"/>
    </source>
</evidence>
<comment type="cofactor">
    <cofactor evidence="1">
        <name>Zn(2+)</name>
        <dbReference type="ChEBI" id="CHEBI:29105"/>
    </cofactor>
</comment>
<name>A0A517YBT3_9BACT</name>
<dbReference type="PANTHER" id="PTHR42994">
    <property type="entry name" value="PEPTIDASE T"/>
    <property type="match status" value="1"/>
</dbReference>
<dbReference type="Gene3D" id="3.30.70.360">
    <property type="match status" value="1"/>
</dbReference>
<dbReference type="Pfam" id="PF07687">
    <property type="entry name" value="M20_dimer"/>
    <property type="match status" value="1"/>
</dbReference>
<dbReference type="KEGG" id="aagg:ETAA8_27970"/>